<evidence type="ECO:0000256" key="4">
    <source>
        <dbReference type="ARBA" id="ARBA00023163"/>
    </source>
</evidence>
<comment type="subcellular location">
    <subcellularLocation>
        <location evidence="1">Nucleus</location>
    </subcellularLocation>
</comment>
<reference evidence="8 9" key="1">
    <citation type="journal article" date="2018" name="Sci. Rep.">
        <title>Comparative genomics provides insights into the lifestyle and reveals functional heterogeneity of dark septate endophytic fungi.</title>
        <authorList>
            <person name="Knapp D.G."/>
            <person name="Nemeth J.B."/>
            <person name="Barry K."/>
            <person name="Hainaut M."/>
            <person name="Henrissat B."/>
            <person name="Johnson J."/>
            <person name="Kuo A."/>
            <person name="Lim J.H.P."/>
            <person name="Lipzen A."/>
            <person name="Nolan M."/>
            <person name="Ohm R.A."/>
            <person name="Tamas L."/>
            <person name="Grigoriev I.V."/>
            <person name="Spatafora J.W."/>
            <person name="Nagy L.G."/>
            <person name="Kovacs G.M."/>
        </authorList>
    </citation>
    <scope>NUCLEOTIDE SEQUENCE [LARGE SCALE GENOMIC DNA]</scope>
    <source>
        <strain evidence="8 9">DSE2036</strain>
    </source>
</reference>
<dbReference type="CDD" id="cd12148">
    <property type="entry name" value="fungal_TF_MHR"/>
    <property type="match status" value="1"/>
</dbReference>
<keyword evidence="4" id="KW-0804">Transcription</keyword>
<dbReference type="PROSITE" id="PS50048">
    <property type="entry name" value="ZN2_CY6_FUNGAL_2"/>
    <property type="match status" value="1"/>
</dbReference>
<dbReference type="SUPFAM" id="SSF57701">
    <property type="entry name" value="Zn2/Cys6 DNA-binding domain"/>
    <property type="match status" value="1"/>
</dbReference>
<organism evidence="8 9">
    <name type="scientific">Periconia macrospinosa</name>
    <dbReference type="NCBI Taxonomy" id="97972"/>
    <lineage>
        <taxon>Eukaryota</taxon>
        <taxon>Fungi</taxon>
        <taxon>Dikarya</taxon>
        <taxon>Ascomycota</taxon>
        <taxon>Pezizomycotina</taxon>
        <taxon>Dothideomycetes</taxon>
        <taxon>Pleosporomycetidae</taxon>
        <taxon>Pleosporales</taxon>
        <taxon>Massarineae</taxon>
        <taxon>Periconiaceae</taxon>
        <taxon>Periconia</taxon>
    </lineage>
</organism>
<dbReference type="GO" id="GO:0000981">
    <property type="term" value="F:DNA-binding transcription factor activity, RNA polymerase II-specific"/>
    <property type="evidence" value="ECO:0007669"/>
    <property type="project" value="InterPro"/>
</dbReference>
<keyword evidence="9" id="KW-1185">Reference proteome</keyword>
<keyword evidence="2" id="KW-0805">Transcription regulation</keyword>
<evidence type="ECO:0000313" key="8">
    <source>
        <dbReference type="EMBL" id="PVH98313.1"/>
    </source>
</evidence>
<accession>A0A2V1DL16</accession>
<evidence type="ECO:0000256" key="5">
    <source>
        <dbReference type="ARBA" id="ARBA00023242"/>
    </source>
</evidence>
<feature type="region of interest" description="Disordered" evidence="6">
    <location>
        <begin position="1"/>
        <end position="29"/>
    </location>
</feature>
<feature type="compositionally biased region" description="Low complexity" evidence="6">
    <location>
        <begin position="142"/>
        <end position="155"/>
    </location>
</feature>
<dbReference type="SMART" id="SM00066">
    <property type="entry name" value="GAL4"/>
    <property type="match status" value="1"/>
</dbReference>
<dbReference type="PANTHER" id="PTHR46910:SF37">
    <property type="entry name" value="ZN(II)2CYS6 TRANSCRIPTION FACTOR (EUROFUNG)"/>
    <property type="match status" value="1"/>
</dbReference>
<feature type="compositionally biased region" description="Polar residues" evidence="6">
    <location>
        <begin position="13"/>
        <end position="29"/>
    </location>
</feature>
<evidence type="ECO:0000256" key="1">
    <source>
        <dbReference type="ARBA" id="ARBA00004123"/>
    </source>
</evidence>
<feature type="region of interest" description="Disordered" evidence="6">
    <location>
        <begin position="114"/>
        <end position="155"/>
    </location>
</feature>
<dbReference type="AlphaFoldDB" id="A0A2V1DL16"/>
<dbReference type="GO" id="GO:0003677">
    <property type="term" value="F:DNA binding"/>
    <property type="evidence" value="ECO:0007669"/>
    <property type="project" value="UniProtKB-KW"/>
</dbReference>
<dbReference type="PANTHER" id="PTHR46910">
    <property type="entry name" value="TRANSCRIPTION FACTOR PDR1"/>
    <property type="match status" value="1"/>
</dbReference>
<dbReference type="Gene3D" id="4.10.240.10">
    <property type="entry name" value="Zn(2)-C6 fungal-type DNA-binding domain"/>
    <property type="match status" value="1"/>
</dbReference>
<dbReference type="EMBL" id="KZ805416">
    <property type="protein sequence ID" value="PVH98313.1"/>
    <property type="molecule type" value="Genomic_DNA"/>
</dbReference>
<evidence type="ECO:0000256" key="3">
    <source>
        <dbReference type="ARBA" id="ARBA00023125"/>
    </source>
</evidence>
<dbReference type="Proteomes" id="UP000244855">
    <property type="component" value="Unassembled WGS sequence"/>
</dbReference>
<gene>
    <name evidence="8" type="ORF">DM02DRAFT_596157</name>
</gene>
<dbReference type="CDD" id="cd00067">
    <property type="entry name" value="GAL4"/>
    <property type="match status" value="1"/>
</dbReference>
<evidence type="ECO:0000256" key="6">
    <source>
        <dbReference type="SAM" id="MobiDB-lite"/>
    </source>
</evidence>
<dbReference type="InterPro" id="IPR050987">
    <property type="entry name" value="AtrR-like"/>
</dbReference>
<proteinExistence type="predicted"/>
<dbReference type="Pfam" id="PF00172">
    <property type="entry name" value="Zn_clus"/>
    <property type="match status" value="1"/>
</dbReference>
<dbReference type="STRING" id="97972.A0A2V1DL16"/>
<keyword evidence="5" id="KW-0539">Nucleus</keyword>
<feature type="domain" description="Zn(2)-C6 fungal-type" evidence="7">
    <location>
        <begin position="44"/>
        <end position="73"/>
    </location>
</feature>
<evidence type="ECO:0000313" key="9">
    <source>
        <dbReference type="Proteomes" id="UP000244855"/>
    </source>
</evidence>
<sequence length="654" mass="73645">MMELEIVPRPAPVQTNPKTSESKAPSSNSVPVAVTRWKSRRRGACGMCKLKKVRCDGGTPCMNCRRNNQECEYTLAKKHQASKKSVRSAPRIFAPRFWKKANGTSSSITAAAAEVPNNGQPSPALTIPFQGSPVNSNDTVPTHAQSSTSDSHSAQSLLDAYSNDTNWNFDFDLERILLPPGDARNVLDFPKFSWPVLAPNDDGNLDLDVPVTADGLDTANYETPVTTLHNEYPPYLRSLSHSLHSTEGPGDWVKMVDINDKVRSSSWDELGPAGDLCSNHDPKVSNNTEQDDVQRIFSSISPVNNQQTPMNTNEEHHRTFASWYWNDTALMERCVNVCFEQPLGVPNFLTRSLFQKYVKEARGRPQGDIVLISLIDSVMAFGFHAFWKRSRRFSSPSERKEADCYSRIALSSHSSVLHSPDTLTIISEQINEAAHWEILTGAINCARALKLENGDIINRNYKSCDERDLAKRALWFLYSIEVPHSLRNGISPSLDRDWIDFAPPRASTGTDWFRIQCLYALVIGSAASLLYSQRGLRLSAAEREHKLDISFKLLEDWRSHLPPALREIHKADIQGIMADYQVHHIALCMFRQYHEAIFLIYFPWTGKQSEGRIAEKARRKSLEMCVNSAQVVLTTANQVSSLEILDRYEHTHMD</sequence>
<evidence type="ECO:0000256" key="2">
    <source>
        <dbReference type="ARBA" id="ARBA00023015"/>
    </source>
</evidence>
<evidence type="ECO:0000259" key="7">
    <source>
        <dbReference type="PROSITE" id="PS50048"/>
    </source>
</evidence>
<dbReference type="GO" id="GO:0008270">
    <property type="term" value="F:zinc ion binding"/>
    <property type="evidence" value="ECO:0007669"/>
    <property type="project" value="InterPro"/>
</dbReference>
<dbReference type="OrthoDB" id="3784486at2759"/>
<protein>
    <recommendedName>
        <fullName evidence="7">Zn(2)-C6 fungal-type domain-containing protein</fullName>
    </recommendedName>
</protein>
<dbReference type="InterPro" id="IPR036864">
    <property type="entry name" value="Zn2-C6_fun-type_DNA-bd_sf"/>
</dbReference>
<dbReference type="GO" id="GO:0005634">
    <property type="term" value="C:nucleus"/>
    <property type="evidence" value="ECO:0007669"/>
    <property type="project" value="UniProtKB-SubCell"/>
</dbReference>
<keyword evidence="3" id="KW-0238">DNA-binding</keyword>
<name>A0A2V1DL16_9PLEO</name>
<dbReference type="InterPro" id="IPR001138">
    <property type="entry name" value="Zn2Cys6_DnaBD"/>
</dbReference>
<dbReference type="PROSITE" id="PS00463">
    <property type="entry name" value="ZN2_CY6_FUNGAL_1"/>
    <property type="match status" value="1"/>
</dbReference>